<dbReference type="InterPro" id="IPR001680">
    <property type="entry name" value="WD40_rpt"/>
</dbReference>
<reference evidence="4 5" key="1">
    <citation type="journal article" date="2013" name="Genome Biol.">
        <title>Genome of Acanthamoeba castellanii highlights extensive lateral gene transfer and early evolution of tyrosine kinase signaling.</title>
        <authorList>
            <person name="Clarke M."/>
            <person name="Lohan A.J."/>
            <person name="Liu B."/>
            <person name="Lagkouvardos I."/>
            <person name="Roy S."/>
            <person name="Zafar N."/>
            <person name="Bertelli C."/>
            <person name="Schilde C."/>
            <person name="Kianianmomeni A."/>
            <person name="Burglin T.R."/>
            <person name="Frech C."/>
            <person name="Turcotte B."/>
            <person name="Kopec K.O."/>
            <person name="Synnott J.M."/>
            <person name="Choo C."/>
            <person name="Paponov I."/>
            <person name="Finkler A."/>
            <person name="Soon Heng Tan C."/>
            <person name="Hutchins A.P."/>
            <person name="Weinmeier T."/>
            <person name="Rattei T."/>
            <person name="Chu J.S."/>
            <person name="Gimenez G."/>
            <person name="Irimia M."/>
            <person name="Rigden D.J."/>
            <person name="Fitzpatrick D.A."/>
            <person name="Lorenzo-Morales J."/>
            <person name="Bateman A."/>
            <person name="Chiu C.H."/>
            <person name="Tang P."/>
            <person name="Hegemann P."/>
            <person name="Fromm H."/>
            <person name="Raoult D."/>
            <person name="Greub G."/>
            <person name="Miranda-Saavedra D."/>
            <person name="Chen N."/>
            <person name="Nash P."/>
            <person name="Ginger M.L."/>
            <person name="Horn M."/>
            <person name="Schaap P."/>
            <person name="Caler L."/>
            <person name="Loftus B."/>
        </authorList>
    </citation>
    <scope>NUCLEOTIDE SEQUENCE [LARGE SCALE GENOMIC DNA]</scope>
    <source>
        <strain evidence="4 5">Neff</strain>
    </source>
</reference>
<protein>
    <submittedName>
        <fullName evidence="4">Autophagyrelated protein 18, putative</fullName>
    </submittedName>
</protein>
<comment type="similarity">
    <text evidence="3">Belongs to the WD repeat PROPPIN family.</text>
</comment>
<keyword evidence="5" id="KW-1185">Reference proteome</keyword>
<dbReference type="Pfam" id="PF21032">
    <property type="entry name" value="PROPPIN"/>
    <property type="match status" value="1"/>
</dbReference>
<evidence type="ECO:0000256" key="2">
    <source>
        <dbReference type="ARBA" id="ARBA00022737"/>
    </source>
</evidence>
<dbReference type="Proteomes" id="UP000011083">
    <property type="component" value="Unassembled WGS sequence"/>
</dbReference>
<evidence type="ECO:0000256" key="1">
    <source>
        <dbReference type="ARBA" id="ARBA00022574"/>
    </source>
</evidence>
<sequence length="196" mass="21087">HTHTAIPTGDVLIFDALNLSTVNVIEKAHKGSISTLAFNDDGTLLATSSTKAKKLYEFRRGSYPARIFSIAFSRDSSLLAASSESGTVHVFQVDKAAASTSGSSMTASFMGFSSYLPEVVSDIWQPVRAFAQVKLPSPCPSLCGIAKGNDLIYVVTAEGYFYQYKLDLHAGGECKMVGEFTLFESKSEEVAATFLD</sequence>
<proteinExistence type="inferred from homology"/>
<evidence type="ECO:0000313" key="4">
    <source>
        <dbReference type="EMBL" id="ELR18961.1"/>
    </source>
</evidence>
<feature type="non-terminal residue" evidence="4">
    <location>
        <position position="1"/>
    </location>
</feature>
<evidence type="ECO:0000313" key="5">
    <source>
        <dbReference type="Proteomes" id="UP000011083"/>
    </source>
</evidence>
<dbReference type="VEuPathDB" id="AmoebaDB:ACA1_233990"/>
<keyword evidence="1" id="KW-0853">WD repeat</keyword>
<dbReference type="SMART" id="SM00320">
    <property type="entry name" value="WD40"/>
    <property type="match status" value="2"/>
</dbReference>
<dbReference type="InterPro" id="IPR036322">
    <property type="entry name" value="WD40_repeat_dom_sf"/>
</dbReference>
<dbReference type="STRING" id="1257118.L8H3G2"/>
<dbReference type="PANTHER" id="PTHR11227">
    <property type="entry name" value="WD-REPEAT PROTEIN INTERACTING WITH PHOSPHOINOSIDES WIPI -RELATED"/>
    <property type="match status" value="1"/>
</dbReference>
<dbReference type="OMA" id="CAPSINN"/>
<name>L8H3G2_ACACF</name>
<dbReference type="GO" id="GO:0005737">
    <property type="term" value="C:cytoplasm"/>
    <property type="evidence" value="ECO:0007669"/>
    <property type="project" value="UniProtKB-ARBA"/>
</dbReference>
<dbReference type="SMR" id="L8H3G2"/>
<accession>L8H3G2</accession>
<dbReference type="OrthoDB" id="1667587at2759"/>
<dbReference type="InterPro" id="IPR048720">
    <property type="entry name" value="PROPPIN"/>
</dbReference>
<keyword evidence="2" id="KW-0677">Repeat</keyword>
<dbReference type="EMBL" id="KB007939">
    <property type="protein sequence ID" value="ELR18961.1"/>
    <property type="molecule type" value="Genomic_DNA"/>
</dbReference>
<dbReference type="SUPFAM" id="SSF50978">
    <property type="entry name" value="WD40 repeat-like"/>
    <property type="match status" value="1"/>
</dbReference>
<organism evidence="4 5">
    <name type="scientific">Acanthamoeba castellanii (strain ATCC 30010 / Neff)</name>
    <dbReference type="NCBI Taxonomy" id="1257118"/>
    <lineage>
        <taxon>Eukaryota</taxon>
        <taxon>Amoebozoa</taxon>
        <taxon>Discosea</taxon>
        <taxon>Longamoebia</taxon>
        <taxon>Centramoebida</taxon>
        <taxon>Acanthamoebidae</taxon>
        <taxon>Acanthamoeba</taxon>
    </lineage>
</organism>
<dbReference type="RefSeq" id="XP_004341025.1">
    <property type="nucleotide sequence ID" value="XM_004340977.1"/>
</dbReference>
<dbReference type="GeneID" id="14919730"/>
<dbReference type="AlphaFoldDB" id="L8H3G2"/>
<dbReference type="Gene3D" id="2.130.10.10">
    <property type="entry name" value="YVTN repeat-like/Quinoprotein amine dehydrogenase"/>
    <property type="match status" value="1"/>
</dbReference>
<dbReference type="KEGG" id="acan:ACA1_233990"/>
<dbReference type="InterPro" id="IPR015943">
    <property type="entry name" value="WD40/YVTN_repeat-like_dom_sf"/>
</dbReference>
<evidence type="ECO:0000256" key="3">
    <source>
        <dbReference type="ARBA" id="ARBA00025740"/>
    </source>
</evidence>
<gene>
    <name evidence="4" type="ORF">ACA1_233990</name>
</gene>